<dbReference type="AlphaFoldDB" id="A0A0L0JE54"/>
<dbReference type="OrthoDB" id="7958481at2"/>
<dbReference type="InterPro" id="IPR029058">
    <property type="entry name" value="AB_hydrolase_fold"/>
</dbReference>
<gene>
    <name evidence="2" type="ORF">IQ63_44290</name>
</gene>
<dbReference type="InterPro" id="IPR050471">
    <property type="entry name" value="AB_hydrolase"/>
</dbReference>
<evidence type="ECO:0000313" key="2">
    <source>
        <dbReference type="EMBL" id="KND23610.1"/>
    </source>
</evidence>
<evidence type="ECO:0000259" key="1">
    <source>
        <dbReference type="Pfam" id="PF00561"/>
    </source>
</evidence>
<keyword evidence="2" id="KW-0378">Hydrolase</keyword>
<dbReference type="PANTHER" id="PTHR43433">
    <property type="entry name" value="HYDROLASE, ALPHA/BETA FOLD FAMILY PROTEIN"/>
    <property type="match status" value="1"/>
</dbReference>
<organism evidence="2 3">
    <name type="scientific">Streptomyces acidiscabies</name>
    <dbReference type="NCBI Taxonomy" id="42234"/>
    <lineage>
        <taxon>Bacteria</taxon>
        <taxon>Bacillati</taxon>
        <taxon>Actinomycetota</taxon>
        <taxon>Actinomycetes</taxon>
        <taxon>Kitasatosporales</taxon>
        <taxon>Streptomycetaceae</taxon>
        <taxon>Streptomyces</taxon>
    </lineage>
</organism>
<feature type="domain" description="AB hydrolase-1" evidence="1">
    <location>
        <begin position="42"/>
        <end position="272"/>
    </location>
</feature>
<dbReference type="EMBL" id="JPPY01000259">
    <property type="protein sequence ID" value="KND23610.1"/>
    <property type="molecule type" value="Genomic_DNA"/>
</dbReference>
<dbReference type="PANTHER" id="PTHR43433:SF5">
    <property type="entry name" value="AB HYDROLASE-1 DOMAIN-CONTAINING PROTEIN"/>
    <property type="match status" value="1"/>
</dbReference>
<protein>
    <submittedName>
        <fullName evidence="2">Alpha/beta hydrolase</fullName>
    </submittedName>
</protein>
<reference evidence="3" key="1">
    <citation type="submission" date="2014-07" db="EMBL/GenBank/DDBJ databases">
        <title>Genome sequencing of plant-pathogenic Streptomyces species.</title>
        <authorList>
            <person name="Harrison J."/>
            <person name="Sapp M."/>
            <person name="Thwaites R."/>
            <person name="Studholme D.J."/>
        </authorList>
    </citation>
    <scope>NUCLEOTIDE SEQUENCE [LARGE SCALE GENOMIC DNA]</scope>
    <source>
        <strain evidence="3">NCPPB 4445</strain>
    </source>
</reference>
<dbReference type="RefSeq" id="WP_050375704.1">
    <property type="nucleotide sequence ID" value="NZ_BCMK01000008.1"/>
</dbReference>
<accession>A0A0L0JE54</accession>
<dbReference type="Proteomes" id="UP000037151">
    <property type="component" value="Unassembled WGS sequence"/>
</dbReference>
<proteinExistence type="predicted"/>
<dbReference type="PRINTS" id="PR00111">
    <property type="entry name" value="ABHYDROLASE"/>
</dbReference>
<comment type="caution">
    <text evidence="2">The sequence shown here is derived from an EMBL/GenBank/DDBJ whole genome shotgun (WGS) entry which is preliminary data.</text>
</comment>
<dbReference type="InterPro" id="IPR000073">
    <property type="entry name" value="AB_hydrolase_1"/>
</dbReference>
<name>A0A0L0JE54_9ACTN</name>
<dbReference type="Pfam" id="PF00561">
    <property type="entry name" value="Abhydrolase_1"/>
    <property type="match status" value="1"/>
</dbReference>
<dbReference type="PATRIC" id="fig|42234.21.peg.9099"/>
<dbReference type="Gene3D" id="3.40.50.1820">
    <property type="entry name" value="alpha/beta hydrolase"/>
    <property type="match status" value="1"/>
</dbReference>
<dbReference type="GO" id="GO:0016787">
    <property type="term" value="F:hydrolase activity"/>
    <property type="evidence" value="ECO:0007669"/>
    <property type="project" value="UniProtKB-KW"/>
</dbReference>
<dbReference type="SUPFAM" id="SSF53474">
    <property type="entry name" value="alpha/beta-Hydrolases"/>
    <property type="match status" value="1"/>
</dbReference>
<sequence length="289" mass="31523">MSDSREARGDVVTSYKDAPTRTITAGGVTFAYRELGPESETPVVFITHLAAVLDNWDPRVVDGIAARHRVITFDNRGVGASSGTTPKTIEEMARDAVTFIRALGLERVDIHGFSMGGMIAQVIAQTDPGLVRRLILTGTGPAGGEGIKNVTRLSHLDTVRALLTLQDPKQFLFFTRTAGGRRAGKEFLARLKERTQDRDKAISLPAYGAQLTAIHRWGLARPQDLSVIRQPVLVANGESDRMVPSSNSADLARRLPNAELVLYPDAGHGGIFQFHRQFVETALEFLARP</sequence>
<evidence type="ECO:0000313" key="3">
    <source>
        <dbReference type="Proteomes" id="UP000037151"/>
    </source>
</evidence>